<dbReference type="InterPro" id="IPR020904">
    <property type="entry name" value="Sc_DH/Rdtase_CS"/>
</dbReference>
<dbReference type="NCBIfam" id="NF005559">
    <property type="entry name" value="PRK07231.1"/>
    <property type="match status" value="1"/>
</dbReference>
<protein>
    <submittedName>
        <fullName evidence="4">Glucose 1-dehydrogenase</fullName>
        <ecNumber evidence="4">1.1.1.47</ecNumber>
    </submittedName>
</protein>
<sequence length="254" mass="25359">MSTRLTGKVILITGATSGMGRATAERLAAEGAKVVLAARGKEAGDTLAAAIRASGGEATFIPADVTVESETAELVRQAVSRYGRLDGAFNNVGAATAPGPVTDLDADAWHAELILNLSSVFYGLKHQIPALKASGGGAIVNNASISGVSGQPGMAAYSAAKHGVIGLTKSAALETAAAGIRINALVTGGVDTPLLRSGMGPTPEEALRAAGAMHPIGRIGRPEEIAAFTAFLLSDESPFITGAALAIDGGMTAA</sequence>
<evidence type="ECO:0000256" key="1">
    <source>
        <dbReference type="ARBA" id="ARBA00006484"/>
    </source>
</evidence>
<proteinExistence type="inferred from homology"/>
<feature type="domain" description="Ketoreductase" evidence="3">
    <location>
        <begin position="8"/>
        <end position="196"/>
    </location>
</feature>
<evidence type="ECO:0000256" key="2">
    <source>
        <dbReference type="ARBA" id="ARBA00023002"/>
    </source>
</evidence>
<dbReference type="Pfam" id="PF13561">
    <property type="entry name" value="adh_short_C2"/>
    <property type="match status" value="1"/>
</dbReference>
<dbReference type="RefSeq" id="WP_137245300.1">
    <property type="nucleotide sequence ID" value="NZ_SZQA01000001.1"/>
</dbReference>
<evidence type="ECO:0000259" key="3">
    <source>
        <dbReference type="SMART" id="SM00822"/>
    </source>
</evidence>
<dbReference type="InterPro" id="IPR057326">
    <property type="entry name" value="KR_dom"/>
</dbReference>
<dbReference type="PROSITE" id="PS00061">
    <property type="entry name" value="ADH_SHORT"/>
    <property type="match status" value="1"/>
</dbReference>
<evidence type="ECO:0000313" key="4">
    <source>
        <dbReference type="EMBL" id="TKK91614.1"/>
    </source>
</evidence>
<dbReference type="PANTHER" id="PTHR24321:SF11">
    <property type="entry name" value="BLR0893 PROTEIN"/>
    <property type="match status" value="1"/>
</dbReference>
<dbReference type="PANTHER" id="PTHR24321">
    <property type="entry name" value="DEHYDROGENASES, SHORT CHAIN"/>
    <property type="match status" value="1"/>
</dbReference>
<dbReference type="Proteomes" id="UP000308705">
    <property type="component" value="Unassembled WGS sequence"/>
</dbReference>
<dbReference type="CDD" id="cd05233">
    <property type="entry name" value="SDR_c"/>
    <property type="match status" value="1"/>
</dbReference>
<comment type="similarity">
    <text evidence="1">Belongs to the short-chain dehydrogenases/reductases (SDR) family.</text>
</comment>
<evidence type="ECO:0000313" key="5">
    <source>
        <dbReference type="Proteomes" id="UP000308705"/>
    </source>
</evidence>
<organism evidence="4 5">
    <name type="scientific">Herbidospora galbida</name>
    <dbReference type="NCBI Taxonomy" id="2575442"/>
    <lineage>
        <taxon>Bacteria</taxon>
        <taxon>Bacillati</taxon>
        <taxon>Actinomycetota</taxon>
        <taxon>Actinomycetes</taxon>
        <taxon>Streptosporangiales</taxon>
        <taxon>Streptosporangiaceae</taxon>
        <taxon>Herbidospora</taxon>
    </lineage>
</organism>
<accession>A0A4U3MRW1</accession>
<dbReference type="PRINTS" id="PR00081">
    <property type="entry name" value="GDHRDH"/>
</dbReference>
<dbReference type="EC" id="1.1.1.47" evidence="4"/>
<dbReference type="PRINTS" id="PR00080">
    <property type="entry name" value="SDRFAMILY"/>
</dbReference>
<name>A0A4U3MRW1_9ACTN</name>
<dbReference type="SUPFAM" id="SSF51735">
    <property type="entry name" value="NAD(P)-binding Rossmann-fold domains"/>
    <property type="match status" value="1"/>
</dbReference>
<dbReference type="FunFam" id="3.40.50.720:FF:000084">
    <property type="entry name" value="Short-chain dehydrogenase reductase"/>
    <property type="match status" value="1"/>
</dbReference>
<dbReference type="SMART" id="SM00822">
    <property type="entry name" value="PKS_KR"/>
    <property type="match status" value="1"/>
</dbReference>
<reference evidence="4 5" key="1">
    <citation type="submission" date="2019-04" db="EMBL/GenBank/DDBJ databases">
        <title>Herbidospora sp. NEAU-GS14.nov., a novel actinomycete isolated from soil.</title>
        <authorList>
            <person name="Han L."/>
        </authorList>
    </citation>
    <scope>NUCLEOTIDE SEQUENCE [LARGE SCALE GENOMIC DNA]</scope>
    <source>
        <strain evidence="4 5">NEAU-GS14</strain>
    </source>
</reference>
<dbReference type="OrthoDB" id="3542748at2"/>
<keyword evidence="5" id="KW-1185">Reference proteome</keyword>
<dbReference type="Gene3D" id="3.40.50.720">
    <property type="entry name" value="NAD(P)-binding Rossmann-like Domain"/>
    <property type="match status" value="1"/>
</dbReference>
<dbReference type="InterPro" id="IPR002347">
    <property type="entry name" value="SDR_fam"/>
</dbReference>
<comment type="caution">
    <text evidence="4">The sequence shown here is derived from an EMBL/GenBank/DDBJ whole genome shotgun (WGS) entry which is preliminary data.</text>
</comment>
<dbReference type="InterPro" id="IPR036291">
    <property type="entry name" value="NAD(P)-bd_dom_sf"/>
</dbReference>
<keyword evidence="2 4" id="KW-0560">Oxidoreductase</keyword>
<dbReference type="EMBL" id="SZQA01000001">
    <property type="protein sequence ID" value="TKK91614.1"/>
    <property type="molecule type" value="Genomic_DNA"/>
</dbReference>
<gene>
    <name evidence="4" type="ORF">FDA94_02225</name>
</gene>
<dbReference type="AlphaFoldDB" id="A0A4U3MRW1"/>
<dbReference type="GO" id="GO:0047936">
    <property type="term" value="F:glucose 1-dehydrogenase [NAD(P)+] activity"/>
    <property type="evidence" value="ECO:0007669"/>
    <property type="project" value="UniProtKB-EC"/>
</dbReference>